<proteinExistence type="predicted"/>
<feature type="region of interest" description="Disordered" evidence="1">
    <location>
        <begin position="91"/>
        <end position="129"/>
    </location>
</feature>
<keyword evidence="3" id="KW-1185">Reference proteome</keyword>
<dbReference type="EMBL" id="OX365760">
    <property type="protein sequence ID" value="CAI4037905.1"/>
    <property type="molecule type" value="Genomic_DNA"/>
</dbReference>
<organism evidence="2 3">
    <name type="scientific">Saccharomyces mikatae IFO 1815</name>
    <dbReference type="NCBI Taxonomy" id="226126"/>
    <lineage>
        <taxon>Eukaryota</taxon>
        <taxon>Fungi</taxon>
        <taxon>Dikarya</taxon>
        <taxon>Ascomycota</taxon>
        <taxon>Saccharomycotina</taxon>
        <taxon>Saccharomycetes</taxon>
        <taxon>Saccharomycetales</taxon>
        <taxon>Saccharomycetaceae</taxon>
        <taxon>Saccharomyces</taxon>
    </lineage>
</organism>
<evidence type="ECO:0000313" key="2">
    <source>
        <dbReference type="EMBL" id="CAI4037905.1"/>
    </source>
</evidence>
<protein>
    <submittedName>
        <fullName evidence="2">Uncharacterized protein</fullName>
    </submittedName>
</protein>
<sequence>MQQRTTKRSCSSLVTPFMGPNSTEKSIHPEVASIRRNKRSTTTSAIVNINVVERELFDLELEKQNLRVQYLSKNTQAARYNAKSTKSTYLDAKIITREQEQNQPSKESLKKQSQSSMKKSPPRKKKSLKDLIYETNKAFYQVDSNKVKYKVGLSKKQLLSSKTEGD</sequence>
<name>A0AA35NH66_SACMI</name>
<dbReference type="RefSeq" id="XP_056081020.1">
    <property type="nucleotide sequence ID" value="XM_056226778.1"/>
</dbReference>
<dbReference type="AlphaFoldDB" id="A0AA35NH66"/>
<gene>
    <name evidence="2" type="primary">SMKI04G2410</name>
    <name evidence="2" type="ORF">SMKI_04G2410</name>
</gene>
<feature type="region of interest" description="Disordered" evidence="1">
    <location>
        <begin position="1"/>
        <end position="30"/>
    </location>
</feature>
<evidence type="ECO:0000256" key="1">
    <source>
        <dbReference type="SAM" id="MobiDB-lite"/>
    </source>
</evidence>
<accession>A0AA35NH66</accession>
<reference evidence="2" key="1">
    <citation type="submission" date="2022-10" db="EMBL/GenBank/DDBJ databases">
        <authorList>
            <person name="Byrne P K."/>
        </authorList>
    </citation>
    <scope>NUCLEOTIDE SEQUENCE</scope>
    <source>
        <strain evidence="2">IFO1815</strain>
    </source>
</reference>
<dbReference type="Proteomes" id="UP001161438">
    <property type="component" value="Chromosome 4"/>
</dbReference>
<feature type="compositionally biased region" description="Polar residues" evidence="1">
    <location>
        <begin position="1"/>
        <end position="24"/>
    </location>
</feature>
<feature type="compositionally biased region" description="Low complexity" evidence="1">
    <location>
        <begin position="103"/>
        <end position="119"/>
    </location>
</feature>
<dbReference type="GeneID" id="80917116"/>
<evidence type="ECO:0000313" key="3">
    <source>
        <dbReference type="Proteomes" id="UP001161438"/>
    </source>
</evidence>